<evidence type="ECO:0000256" key="1">
    <source>
        <dbReference type="SAM" id="MobiDB-lite"/>
    </source>
</evidence>
<feature type="compositionally biased region" description="Pro residues" evidence="1">
    <location>
        <begin position="40"/>
        <end position="56"/>
    </location>
</feature>
<organism evidence="2 3">
    <name type="scientific">Nakamurella flava</name>
    <dbReference type="NCBI Taxonomy" id="2576308"/>
    <lineage>
        <taxon>Bacteria</taxon>
        <taxon>Bacillati</taxon>
        <taxon>Actinomycetota</taxon>
        <taxon>Actinomycetes</taxon>
        <taxon>Nakamurellales</taxon>
        <taxon>Nakamurellaceae</taxon>
        <taxon>Nakamurella</taxon>
    </lineage>
</organism>
<sequence length="125" mass="12881">MATRKRPQLGALFGGDGPATDRPSAAARLRAVSDHADPAAEPPTSAPGRPGKPPAPRVMLDAGSPAPGAGTMSPGPTPWSAGGWLDPLVLAAQYFDFWQSVLDTSRRMVLGATATAIGRPRPDED</sequence>
<name>A0A4U6QML5_9ACTN</name>
<keyword evidence="3" id="KW-1185">Reference proteome</keyword>
<comment type="caution">
    <text evidence="2">The sequence shown here is derived from an EMBL/GenBank/DDBJ whole genome shotgun (WGS) entry which is preliminary data.</text>
</comment>
<reference evidence="2 3" key="1">
    <citation type="submission" date="2019-05" db="EMBL/GenBank/DDBJ databases">
        <title>Nakamurella sp. N5BH11, whole genome shotgun sequence.</title>
        <authorList>
            <person name="Tuo L."/>
        </authorList>
    </citation>
    <scope>NUCLEOTIDE SEQUENCE [LARGE SCALE GENOMIC DNA]</scope>
    <source>
        <strain evidence="2 3">N5BH11</strain>
    </source>
</reference>
<feature type="region of interest" description="Disordered" evidence="1">
    <location>
        <begin position="1"/>
        <end position="83"/>
    </location>
</feature>
<dbReference type="Proteomes" id="UP000306985">
    <property type="component" value="Unassembled WGS sequence"/>
</dbReference>
<evidence type="ECO:0000313" key="2">
    <source>
        <dbReference type="EMBL" id="TKV61272.1"/>
    </source>
</evidence>
<proteinExistence type="predicted"/>
<dbReference type="AlphaFoldDB" id="A0A4U6QML5"/>
<dbReference type="EMBL" id="SZZH01000001">
    <property type="protein sequence ID" value="TKV61272.1"/>
    <property type="molecule type" value="Genomic_DNA"/>
</dbReference>
<protein>
    <submittedName>
        <fullName evidence="2">Uncharacterized protein</fullName>
    </submittedName>
</protein>
<evidence type="ECO:0000313" key="3">
    <source>
        <dbReference type="Proteomes" id="UP000306985"/>
    </source>
</evidence>
<accession>A0A4U6QML5</accession>
<dbReference type="RefSeq" id="WP_137448576.1">
    <property type="nucleotide sequence ID" value="NZ_SZZH01000001.1"/>
</dbReference>
<gene>
    <name evidence="2" type="ORF">FDO65_06580</name>
</gene>